<evidence type="ECO:0000259" key="1">
    <source>
        <dbReference type="Pfam" id="PF03417"/>
    </source>
</evidence>
<dbReference type="Gene3D" id="3.60.60.10">
    <property type="entry name" value="Penicillin V Acylase, Chain A"/>
    <property type="match status" value="1"/>
</dbReference>
<keyword evidence="3" id="KW-1185">Reference proteome</keyword>
<protein>
    <submittedName>
        <fullName evidence="2">Peptidase C45, acyl-coenzyme A -6-aminopenicillanic acid acyl-transferase</fullName>
    </submittedName>
</protein>
<dbReference type="EMBL" id="JAENJH010000001">
    <property type="protein sequence ID" value="MBK1783339.1"/>
    <property type="molecule type" value="Genomic_DNA"/>
</dbReference>
<accession>A0A934V377</accession>
<evidence type="ECO:0000313" key="2">
    <source>
        <dbReference type="EMBL" id="MBK1783339.1"/>
    </source>
</evidence>
<dbReference type="SUPFAM" id="SSF56235">
    <property type="entry name" value="N-terminal nucleophile aminohydrolases (Ntn hydrolases)"/>
    <property type="match status" value="1"/>
</dbReference>
<name>A0A934V377_9PSEU</name>
<evidence type="ECO:0000313" key="3">
    <source>
        <dbReference type="Proteomes" id="UP000635245"/>
    </source>
</evidence>
<feature type="domain" description="Peptidase C45 hydrolase" evidence="1">
    <location>
        <begin position="110"/>
        <end position="288"/>
    </location>
</feature>
<dbReference type="RefSeq" id="WP_200314575.1">
    <property type="nucleotide sequence ID" value="NZ_JAENJH010000001.1"/>
</dbReference>
<dbReference type="Proteomes" id="UP000635245">
    <property type="component" value="Unassembled WGS sequence"/>
</dbReference>
<dbReference type="InterPro" id="IPR029055">
    <property type="entry name" value="Ntn_hydrolases_N"/>
</dbReference>
<sequence>MTTTTEIVAGGGESDFMTVRGLRLTGTQADIGRGLAEAARDTYGWRPVPAEPRRARARLDWFAEHWPQHHGRLLGAASAAGLDPDAAVYLDHFTGVPEGSACSVTFAPPWMTDERRGLVGRNYDFFLSSPEALFAMLGGQMPGEDNGVPMASRPFVLTSVPDDGPATTVLTMNELDACMEGVNEHGVAVALLIADAENTNPPVAASPQVGLGAAQLPRFVLDTCATAEQARRALLGAKHYDLGVPLHYLIADSSGDAFVWERGSGGDEHIIDADSAALCVTNHFLHRHRDGTALPEDNDETMETYARYRSLAKRAADGDLSGPAIRAALEEIGFDARSAGAYPIRTLWRSVLDVGDRTMATHFYLGDNADGSARYSDERVFAAR</sequence>
<comment type="caution">
    <text evidence="2">The sequence shown here is derived from an EMBL/GenBank/DDBJ whole genome shotgun (WGS) entry which is preliminary data.</text>
</comment>
<dbReference type="NCBIfam" id="NF040521">
    <property type="entry name" value="C45_proenzyme"/>
    <property type="match status" value="1"/>
</dbReference>
<reference evidence="2" key="1">
    <citation type="submission" date="2020-12" db="EMBL/GenBank/DDBJ databases">
        <title>Prauserella sp. ASG 168, a novel actinomycete isolated from cave rock.</title>
        <authorList>
            <person name="Suriyachadkun C."/>
        </authorList>
    </citation>
    <scope>NUCLEOTIDE SEQUENCE</scope>
    <source>
        <strain evidence="2">ASG 168</strain>
    </source>
</reference>
<dbReference type="Pfam" id="PF03417">
    <property type="entry name" value="AAT"/>
    <property type="match status" value="1"/>
</dbReference>
<dbReference type="AlphaFoldDB" id="A0A934V377"/>
<proteinExistence type="predicted"/>
<dbReference type="InterPro" id="IPR005079">
    <property type="entry name" value="Peptidase_C45_hydrolase"/>
</dbReference>
<organism evidence="2 3">
    <name type="scientific">Prauserella cavernicola</name>
    <dbReference type="NCBI Taxonomy" id="2800127"/>
    <lineage>
        <taxon>Bacteria</taxon>
        <taxon>Bacillati</taxon>
        <taxon>Actinomycetota</taxon>
        <taxon>Actinomycetes</taxon>
        <taxon>Pseudonocardiales</taxon>
        <taxon>Pseudonocardiaceae</taxon>
        <taxon>Prauserella</taxon>
    </lineage>
</organism>
<gene>
    <name evidence="2" type="ORF">JHE00_03300</name>
</gene>
<dbReference type="InterPro" id="IPR047794">
    <property type="entry name" value="C45_proenzyme-like"/>
</dbReference>